<proteinExistence type="predicted"/>
<organism evidence="1 2">
    <name type="scientific">Candidatus Thiothrix singaporensis</name>
    <dbReference type="NCBI Taxonomy" id="2799669"/>
    <lineage>
        <taxon>Bacteria</taxon>
        <taxon>Pseudomonadati</taxon>
        <taxon>Pseudomonadota</taxon>
        <taxon>Gammaproteobacteria</taxon>
        <taxon>Thiotrichales</taxon>
        <taxon>Thiotrichaceae</taxon>
        <taxon>Thiothrix</taxon>
    </lineage>
</organism>
<evidence type="ECO:0000313" key="1">
    <source>
        <dbReference type="EMBL" id="QLQ32869.1"/>
    </source>
</evidence>
<accession>A0A7L6AUW3</accession>
<evidence type="ECO:0000313" key="2">
    <source>
        <dbReference type="Proteomes" id="UP000510621"/>
    </source>
</evidence>
<reference evidence="1" key="1">
    <citation type="submission" date="2020-06" db="EMBL/GenBank/DDBJ databases">
        <title>Analysis procedures for assessing recovery of high quality, complete, closed genomes from Nanopore long read metagenome sequencing.</title>
        <authorList>
            <person name="Bessarab I."/>
            <person name="Arumugam K."/>
            <person name="Haryono M."/>
            <person name="Liu X."/>
            <person name="Roy S."/>
            <person name="Zuniga-Montanez R.E."/>
            <person name="Qiu G."/>
            <person name="Drautz-Moses D.I."/>
            <person name="Law Y.Y."/>
            <person name="Wuertz S."/>
            <person name="Lauro F.M."/>
            <person name="Huson D.H."/>
            <person name="Williams R.B."/>
        </authorList>
    </citation>
    <scope>NUCLEOTIDE SEQUENCE [LARGE SCALE GENOMIC DNA]</scope>
    <source>
        <strain evidence="1">SSD2</strain>
    </source>
</reference>
<sequence>MIRLVTVRLVLVVPRHIPALCVLLEEPVLLLEEPVLLLEEPVLLLEEPVLML</sequence>
<protein>
    <submittedName>
        <fullName evidence="1">Uncharacterized protein</fullName>
    </submittedName>
</protein>
<keyword evidence="2" id="KW-1185">Reference proteome</keyword>
<dbReference type="EMBL" id="CP059265">
    <property type="protein sequence ID" value="QLQ32869.1"/>
    <property type="molecule type" value="Genomic_DNA"/>
</dbReference>
<name>A0A7L6AUW3_9GAMM</name>
<dbReference type="AlphaFoldDB" id="A0A7L6AUW3"/>
<dbReference type="KEGG" id="this:HZT40_16155"/>
<gene>
    <name evidence="1" type="ORF">HZT40_16155</name>
</gene>
<dbReference type="Proteomes" id="UP000510621">
    <property type="component" value="Chromosome"/>
</dbReference>